<keyword evidence="1" id="KW-0472">Membrane</keyword>
<organism evidence="2 3">
    <name type="scientific">Trichobilharzia regenti</name>
    <name type="common">Nasal bird schistosome</name>
    <dbReference type="NCBI Taxonomy" id="157069"/>
    <lineage>
        <taxon>Eukaryota</taxon>
        <taxon>Metazoa</taxon>
        <taxon>Spiralia</taxon>
        <taxon>Lophotrochozoa</taxon>
        <taxon>Platyhelminthes</taxon>
        <taxon>Trematoda</taxon>
        <taxon>Digenea</taxon>
        <taxon>Strigeidida</taxon>
        <taxon>Schistosomatoidea</taxon>
        <taxon>Schistosomatidae</taxon>
        <taxon>Trichobilharzia</taxon>
    </lineage>
</organism>
<evidence type="ECO:0000313" key="3">
    <source>
        <dbReference type="WBParaSite" id="TREG1_90840.1"/>
    </source>
</evidence>
<reference evidence="3" key="2">
    <citation type="submission" date="2023-11" db="UniProtKB">
        <authorList>
            <consortium name="WormBaseParasite"/>
        </authorList>
    </citation>
    <scope>IDENTIFICATION</scope>
</reference>
<accession>A0AA85KJ62</accession>
<evidence type="ECO:0000256" key="1">
    <source>
        <dbReference type="SAM" id="Phobius"/>
    </source>
</evidence>
<dbReference type="Proteomes" id="UP000050795">
    <property type="component" value="Unassembled WGS sequence"/>
</dbReference>
<evidence type="ECO:0000313" key="2">
    <source>
        <dbReference type="Proteomes" id="UP000050795"/>
    </source>
</evidence>
<dbReference type="AlphaFoldDB" id="A0AA85KJ62"/>
<dbReference type="WBParaSite" id="TREG1_90840.1">
    <property type="protein sequence ID" value="TREG1_90840.1"/>
    <property type="gene ID" value="TREG1_90840"/>
</dbReference>
<sequence>WKLAPVILSSEVLRLPFAHIKNKVTALYPATVGNIYHIQNNQQTCRNDYSIHSKGFSFNLHCMLWWLIIILRFPYFLTQGKDKALSFIWYNFLPVFYTAPQHLGNVQNSLILPKHIWFCPIFFPSICILILTIDTVL</sequence>
<proteinExistence type="predicted"/>
<name>A0AA85KJ62_TRIRE</name>
<reference evidence="2" key="1">
    <citation type="submission" date="2022-06" db="EMBL/GenBank/DDBJ databases">
        <authorList>
            <person name="Berger JAMES D."/>
            <person name="Berger JAMES D."/>
        </authorList>
    </citation>
    <scope>NUCLEOTIDE SEQUENCE [LARGE SCALE GENOMIC DNA]</scope>
</reference>
<feature type="transmembrane region" description="Helical" evidence="1">
    <location>
        <begin position="58"/>
        <end position="77"/>
    </location>
</feature>
<keyword evidence="2" id="KW-1185">Reference proteome</keyword>
<feature type="transmembrane region" description="Helical" evidence="1">
    <location>
        <begin position="115"/>
        <end position="133"/>
    </location>
</feature>
<feature type="transmembrane region" description="Helical" evidence="1">
    <location>
        <begin position="84"/>
        <end position="103"/>
    </location>
</feature>
<keyword evidence="1" id="KW-0812">Transmembrane</keyword>
<keyword evidence="1" id="KW-1133">Transmembrane helix</keyword>
<protein>
    <submittedName>
        <fullName evidence="3">Uncharacterized protein</fullName>
    </submittedName>
</protein>